<feature type="region of interest" description="Disordered" evidence="7">
    <location>
        <begin position="1753"/>
        <end position="1830"/>
    </location>
</feature>
<evidence type="ECO:0000313" key="12">
    <source>
        <dbReference type="Proteomes" id="UP001172673"/>
    </source>
</evidence>
<dbReference type="InterPro" id="IPR058656">
    <property type="entry name" value="Mok11-13/Ags1-like_GH"/>
</dbReference>
<dbReference type="FunFam" id="3.40.50.2000:FF:000058">
    <property type="entry name" value="Alpha-1,3-glucan synthase Ags1"/>
    <property type="match status" value="1"/>
</dbReference>
<feature type="signal peptide" evidence="9">
    <location>
        <begin position="1"/>
        <end position="17"/>
    </location>
</feature>
<dbReference type="GO" id="GO:0047657">
    <property type="term" value="F:alpha-1,3-glucan synthase activity"/>
    <property type="evidence" value="ECO:0007669"/>
    <property type="project" value="UniProtKB-EC"/>
</dbReference>
<dbReference type="InterPro" id="IPR058657">
    <property type="entry name" value="Mok11-13/Ags1-like_Ig"/>
</dbReference>
<dbReference type="SUPFAM" id="SSF51445">
    <property type="entry name" value="(Trans)glycosidases"/>
    <property type="match status" value="1"/>
</dbReference>
<feature type="transmembrane region" description="Helical" evidence="8">
    <location>
        <begin position="2246"/>
        <end position="2265"/>
    </location>
</feature>
<feature type="transmembrane region" description="Helical" evidence="8">
    <location>
        <begin position="2134"/>
        <end position="2158"/>
    </location>
</feature>
<keyword evidence="8" id="KW-0812">Transmembrane</keyword>
<comment type="catalytic activity">
    <reaction evidence="6">
        <text>[(1-&gt;3)-alpha-D-glucosyl](n) + UDP-alpha-D-glucose = [(1-&gt;3)-alpha-D-glucosyl](n+1) + UDP + H(+)</text>
        <dbReference type="Rhea" id="RHEA:19749"/>
        <dbReference type="Rhea" id="RHEA-COMP:11150"/>
        <dbReference type="Rhea" id="RHEA-COMP:11151"/>
        <dbReference type="ChEBI" id="CHEBI:15378"/>
        <dbReference type="ChEBI" id="CHEBI:28100"/>
        <dbReference type="ChEBI" id="CHEBI:58223"/>
        <dbReference type="ChEBI" id="CHEBI:58885"/>
        <dbReference type="EC" id="2.4.1.183"/>
    </reaction>
</comment>
<dbReference type="EMBL" id="JAPDRK010000001">
    <property type="protein sequence ID" value="KAJ9616593.1"/>
    <property type="molecule type" value="Genomic_DNA"/>
</dbReference>
<feature type="transmembrane region" description="Helical" evidence="8">
    <location>
        <begin position="2179"/>
        <end position="2196"/>
    </location>
</feature>
<feature type="transmembrane region" description="Helical" evidence="8">
    <location>
        <begin position="2000"/>
        <end position="2020"/>
    </location>
</feature>
<comment type="similarity">
    <text evidence="1">Belongs to the glycosyltransferase group 1 family.</text>
</comment>
<dbReference type="Pfam" id="PF26108">
    <property type="entry name" value="GH_Mok13"/>
    <property type="match status" value="1"/>
</dbReference>
<feature type="chain" id="PRO_5041199838" description="alpha-1,3-glucan synthase" evidence="9">
    <location>
        <begin position="18"/>
        <end position="2393"/>
    </location>
</feature>
<organism evidence="11 12">
    <name type="scientific">Cladophialophora chaetospira</name>
    <dbReference type="NCBI Taxonomy" id="386627"/>
    <lineage>
        <taxon>Eukaryota</taxon>
        <taxon>Fungi</taxon>
        <taxon>Dikarya</taxon>
        <taxon>Ascomycota</taxon>
        <taxon>Pezizomycotina</taxon>
        <taxon>Eurotiomycetes</taxon>
        <taxon>Chaetothyriomycetidae</taxon>
        <taxon>Chaetothyriales</taxon>
        <taxon>Herpotrichiellaceae</taxon>
        <taxon>Cladophialophora</taxon>
    </lineage>
</organism>
<feature type="compositionally biased region" description="Pro residues" evidence="7">
    <location>
        <begin position="1662"/>
        <end position="1673"/>
    </location>
</feature>
<name>A0AA38XN72_9EURO</name>
<dbReference type="SMART" id="SM00642">
    <property type="entry name" value="Aamy"/>
    <property type="match status" value="1"/>
</dbReference>
<dbReference type="Gene3D" id="3.20.20.80">
    <property type="entry name" value="Glycosidases"/>
    <property type="match status" value="1"/>
</dbReference>
<feature type="domain" description="Glycosyl hydrolase family 13 catalytic" evidence="10">
    <location>
        <begin position="63"/>
        <end position="544"/>
    </location>
</feature>
<dbReference type="GO" id="GO:0070600">
    <property type="term" value="P:fungal-type cell wall (1-&gt;3)-alpha-glucan biosynthetic process"/>
    <property type="evidence" value="ECO:0007669"/>
    <property type="project" value="TreeGrafter"/>
</dbReference>
<dbReference type="CDD" id="cd11323">
    <property type="entry name" value="AmyAc_AGS"/>
    <property type="match status" value="1"/>
</dbReference>
<evidence type="ECO:0000256" key="9">
    <source>
        <dbReference type="SAM" id="SignalP"/>
    </source>
</evidence>
<evidence type="ECO:0000256" key="5">
    <source>
        <dbReference type="ARBA" id="ARBA00023316"/>
    </source>
</evidence>
<keyword evidence="4 11" id="KW-0808">Transferase</keyword>
<feature type="region of interest" description="Disordered" evidence="7">
    <location>
        <begin position="1647"/>
        <end position="1673"/>
    </location>
</feature>
<keyword evidence="3 11" id="KW-0328">Glycosyltransferase</keyword>
<dbReference type="Pfam" id="PF26127">
    <property type="entry name" value="12TM_Mok13"/>
    <property type="match status" value="1"/>
</dbReference>
<dbReference type="InterPro" id="IPR001296">
    <property type="entry name" value="Glyco_trans_1"/>
</dbReference>
<feature type="transmembrane region" description="Helical" evidence="8">
    <location>
        <begin position="1968"/>
        <end position="1988"/>
    </location>
</feature>
<dbReference type="Proteomes" id="UP001172673">
    <property type="component" value="Unassembled WGS sequence"/>
</dbReference>
<dbReference type="InterPro" id="IPR058659">
    <property type="entry name" value="Mok11-13/Ags1-like_CBM"/>
</dbReference>
<evidence type="ECO:0000256" key="3">
    <source>
        <dbReference type="ARBA" id="ARBA00022676"/>
    </source>
</evidence>
<dbReference type="Pfam" id="PF26111">
    <property type="entry name" value="Ig_Mok13"/>
    <property type="match status" value="1"/>
</dbReference>
<keyword evidence="8" id="KW-0472">Membrane</keyword>
<feature type="compositionally biased region" description="Polar residues" evidence="7">
    <location>
        <begin position="1705"/>
        <end position="1716"/>
    </location>
</feature>
<feature type="compositionally biased region" description="Low complexity" evidence="7">
    <location>
        <begin position="1783"/>
        <end position="1798"/>
    </location>
</feature>
<feature type="region of interest" description="Disordered" evidence="7">
    <location>
        <begin position="1690"/>
        <end position="1739"/>
    </location>
</feature>
<dbReference type="InterPro" id="IPR006047">
    <property type="entry name" value="GH13_cat_dom"/>
</dbReference>
<feature type="transmembrane region" description="Helical" evidence="8">
    <location>
        <begin position="2317"/>
        <end position="2337"/>
    </location>
</feature>
<proteinExistence type="inferred from homology"/>
<feature type="transmembrane region" description="Helical" evidence="8">
    <location>
        <begin position="2027"/>
        <end position="2049"/>
    </location>
</feature>
<evidence type="ECO:0000256" key="2">
    <source>
        <dbReference type="ARBA" id="ARBA00012688"/>
    </source>
</evidence>
<feature type="transmembrane region" description="Helical" evidence="8">
    <location>
        <begin position="2061"/>
        <end position="2081"/>
    </location>
</feature>
<dbReference type="Pfam" id="PF26122">
    <property type="entry name" value="CBM_Mok13"/>
    <property type="match status" value="1"/>
</dbReference>
<evidence type="ECO:0000259" key="10">
    <source>
        <dbReference type="SMART" id="SM00642"/>
    </source>
</evidence>
<dbReference type="SUPFAM" id="SSF53756">
    <property type="entry name" value="UDP-Glycosyltransferase/glycogen phosphorylase"/>
    <property type="match status" value="1"/>
</dbReference>
<dbReference type="PANTHER" id="PTHR47182:SF2">
    <property type="entry name" value="CELL WALL ALPHA-1,3-GLUCAN SYNTHASE AGS1"/>
    <property type="match status" value="1"/>
</dbReference>
<comment type="caution">
    <text evidence="11">The sequence shown here is derived from an EMBL/GenBank/DDBJ whole genome shotgun (WGS) entry which is preliminary data.</text>
</comment>
<evidence type="ECO:0000256" key="1">
    <source>
        <dbReference type="ARBA" id="ARBA00006122"/>
    </source>
</evidence>
<dbReference type="Pfam" id="PF00534">
    <property type="entry name" value="Glycos_transf_1"/>
    <property type="match status" value="1"/>
</dbReference>
<feature type="region of interest" description="Disordered" evidence="7">
    <location>
        <begin position="1906"/>
        <end position="1932"/>
    </location>
</feature>
<evidence type="ECO:0000256" key="4">
    <source>
        <dbReference type="ARBA" id="ARBA00022679"/>
    </source>
</evidence>
<dbReference type="InterPro" id="IPR058658">
    <property type="entry name" value="Mok11-13/Ags1-like_Ig_2"/>
</dbReference>
<dbReference type="FunFam" id="3.40.50.2000:FF:000052">
    <property type="entry name" value="Alpha-1,3-glucan synthase Ags2"/>
    <property type="match status" value="1"/>
</dbReference>
<dbReference type="Pfam" id="PF26114">
    <property type="entry name" value="Ig_2_Mok13"/>
    <property type="match status" value="1"/>
</dbReference>
<dbReference type="InterPro" id="IPR058655">
    <property type="entry name" value="Mok11-14/Ags1-like"/>
</dbReference>
<evidence type="ECO:0000256" key="8">
    <source>
        <dbReference type="SAM" id="Phobius"/>
    </source>
</evidence>
<keyword evidence="8" id="KW-1133">Transmembrane helix</keyword>
<gene>
    <name evidence="11" type="primary">ags1_1</name>
    <name evidence="11" type="ORF">H2200_000312</name>
</gene>
<evidence type="ECO:0000313" key="11">
    <source>
        <dbReference type="EMBL" id="KAJ9616593.1"/>
    </source>
</evidence>
<feature type="transmembrane region" description="Helical" evidence="8">
    <location>
        <begin position="2366"/>
        <end position="2385"/>
    </location>
</feature>
<dbReference type="InterPro" id="IPR013534">
    <property type="entry name" value="Starch_synth_cat_dom"/>
</dbReference>
<keyword evidence="12" id="KW-1185">Reference proteome</keyword>
<evidence type="ECO:0000256" key="7">
    <source>
        <dbReference type="SAM" id="MobiDB-lite"/>
    </source>
</evidence>
<dbReference type="Gene3D" id="3.40.50.2000">
    <property type="entry name" value="Glycogen Phosphorylase B"/>
    <property type="match status" value="2"/>
</dbReference>
<sequence length="2393" mass="267770">MLLLGYLLLLSAALVASLRFNASEVEYNLNQNRTAINPVDYWGEWQGHSFHPSPSNWRFPFYTLFLDKFVNGDPQNDDANGTYFEHDVTGNQLRNGGDLAGLVDTLDYIQGMGIKGIYIAGSPFINAPWKSDSYSPLDLTLLDRHFGDIKAWRSAVDEIHKRNMYVILDNTMSTMGDLIGFNGFLNSSTPFSPLEHQVQYKTDRHYHDFDFGNTYKPQCQYPRFYDESGEIVLKNSNVNFSQLVGCYDSEFDQYGDTEAFGVFPDWQRQLSKFASTQDRLREWLPSVREKIQQFSCITIAMLDIDGYRFDKATQVTVDAQAEFGAFIRQCASRFGKDNFFMPGEITGGNTFGSIYLGRGRQPEQVPKNLTLAVTLTNSSRDDKFYIRDVGLNALDAAAFHYSIYRSLTRFLGMDGNLTAGYDVPVNFVDTWNTMLTTNDLANAYTGEFDPRHMYGATNQDVFRWPAITNGVERMLLGLFVTTLEMPGIPLLLWGEEQALYLLDNTAENYVFGRQPMSSALAWQTHGCYNMSSSQYYNFPVDAAKRGCNDDSVGLDHRDPSHPVRNIIKTMYQRRRQYPVLNDGAFLQSLSNQTHLIFLPGSNGTATELGMWSVMRNYFPGLQDQNEKTNGTQSVWLVYQNENKSTTYSFDCSSKTSALIAPFEEGVTVKNLLAPFDEIELKSSSTKLGIDGAEGFNGCTDEIVLSPWDFRAYVPKDQWLAPQPMLTGFLPGHDARILSKVASNQKETVDIELHFSEAMDCDQITQNLLINSTTDDNSHAALDVGTVRCSPMANAGAARYAGEVQSAWKWQGKLQVSNGIYSVRVENATTSDSSRFTDSIDQFLFRIGQDDNPMVFPRSANYSQDVLTKDSSSGSLQVTHKAAGADAWRYSTNWGSSWSDWAAYEGGKSVLVKQKWSGTKRQNWDGDHVILQYWNRMTGSSNHVQHADANRQKQPPRRFPHLFAHGPFNEFGFDGGLKSAFEQDSEGLWKHHLMTEWPSEVQINVWGMNPDKQPDQTYIYGDIDNDTVLDRLPPDSLTSSVVQLSDLPPAPFLAYRLEVNDADYHYRIIPVGNRLHQVILFALLWVIPVVSGAVSIWTYMGAYYGVKFNKIGVSKKTKLIPFILRRNFEKIADSDDEEMQVSRPRIPSLHAPSVTSLATTIGATVTTKRRTVLIATMEYDIEDWSIKIKIGGLGVMAQLMGKNLQHQDLIWVVPCVGGVEYPQDTPAPPMTVTILGNPYEVQVQYHKLNNITYVLLDAPIFRQQSKTEPYPPRMDDLDSAIYYSTWNACIAETIRRFPVEIYHINDYHGAAAPLYLLPDTIPCCLSLHNAEFQGLWPMRTPEERDEVCRVYNLDPAIVQKYVQFGEIFNLLHAGTSYLRVHQKGFGAVGVSKKYGARSYARYPIFWGLKEIGNLPNPDPTDLAPLDDPAESSKAITIDSAFERSRGDLRRQAQEWAGLRVDPQAELFVFVGRWSMQKGVDLIADVFPAVLDKNPKVQLIAVGPVIDLYGKFAALKLEAIMKKYPGRVYSKPEFTALPPYIFSGAEFALIPSRDEPFGLVAVEFGRKGALGVGARVGGLGQMPGWWYTVESTTTKHLTTQFKSAIEDALESKHEVRAMMRARSAKQRFPVAQWVQDLEKLQSASIAIHKQEAGGSHSISRSRPGTPPDVPEWNAPPPLTQARAELARSLSLGVRNGPGHARGRSRGSVETTLTGNTLADISEDHYRDDSSEDDYRGGSNENPEFIITREQAENDFATGEPNQTPPAIIFDRQFEEDSRGRRSSRSPRPSASREVSRSRSPAVADRLLALPPQGRRSSTSRGRNAGFYQQGAGNRGSVLSLSEIVGSRHDYKLQNVQPSFNDTSGEFHKKFEDMLAKNQGDLSKGDLCIADYLEVSEKAWFKKMRDAKLGRSRDPSPYRRRSRSPSPYRIDDDDDASIGDAASVMDEFLLGENYQRPSIVKRWLLTRIGDWPIYSLLLGLGQIMAVSSYQIALLTGGQGDTNLKLYIVGGVFMVTSCLWWLMFRTLKSTYVLSLPFLVYGLAFIFVGVAPFFGAGSSRDWFRNVAVGLYATASSSGSIYFALNFGDEGGAPVKSWVLRACLIQGTQQIYITGLFYWGKNLTGRPSTNSAVSTLNSTTIIPAVMLPIAAILWTIGIALFTCLPDYYHQSPGKTPYFYGTLLRRKIILWFFVTIVLQNYFLSTPYGRNWEYLWSSTYAKSWQVGLLVFVFFVVVWAAILAIFGKLSNSHSWILPVFAIGLGAPRWCQMLWGTSSFGLWVPWMPGGPLAGALAGRSLWLWLGVLDSVQGVGFGMMLLHTLTRLHIAVTLIASQLLGTGITLLAKATAPDKDGPGDVFPDFSAGAIQAISKPWFWIALACQLVIPVGFFMVFRKAQLSKP</sequence>
<dbReference type="Pfam" id="PF00128">
    <property type="entry name" value="Alpha-amylase"/>
    <property type="match status" value="1"/>
</dbReference>
<dbReference type="GO" id="GO:0009277">
    <property type="term" value="C:fungal-type cell wall"/>
    <property type="evidence" value="ECO:0007669"/>
    <property type="project" value="TreeGrafter"/>
</dbReference>
<dbReference type="EC" id="2.4.1.183" evidence="2"/>
<dbReference type="Pfam" id="PF08323">
    <property type="entry name" value="Glyco_transf_5"/>
    <property type="match status" value="1"/>
</dbReference>
<dbReference type="FunFam" id="3.20.20.80:FF:000073">
    <property type="entry name" value="Alpha-1,3-glucan synthase Ags2"/>
    <property type="match status" value="1"/>
</dbReference>
<keyword evidence="9" id="KW-0732">Signal</keyword>
<dbReference type="InterPro" id="IPR017853">
    <property type="entry name" value="GH"/>
</dbReference>
<dbReference type="InterPro" id="IPR058654">
    <property type="entry name" value="Mok11-14/Ags1-like_TM"/>
</dbReference>
<feature type="compositionally biased region" description="Basic and acidic residues" evidence="7">
    <location>
        <begin position="1719"/>
        <end position="1733"/>
    </location>
</feature>
<dbReference type="PANTHER" id="PTHR47182">
    <property type="entry name" value="CELL WALL ALPHA-1,3-GLUCAN SYNTHASE AGS1-RELATED"/>
    <property type="match status" value="1"/>
</dbReference>
<accession>A0AA38XN72</accession>
<keyword evidence="5" id="KW-0961">Cell wall biogenesis/degradation</keyword>
<feature type="transmembrane region" description="Helical" evidence="8">
    <location>
        <begin position="2216"/>
        <end position="2237"/>
    </location>
</feature>
<evidence type="ECO:0000256" key="6">
    <source>
        <dbReference type="ARBA" id="ARBA00048960"/>
    </source>
</evidence>
<protein>
    <recommendedName>
        <fullName evidence="2">alpha-1,3-glucan synthase</fullName>
        <ecNumber evidence="2">2.4.1.183</ecNumber>
    </recommendedName>
</protein>
<reference evidence="11" key="1">
    <citation type="submission" date="2022-10" db="EMBL/GenBank/DDBJ databases">
        <title>Culturing micro-colonial fungi from biological soil crusts in the Mojave desert and describing Neophaeococcomyces mojavensis, and introducing the new genera and species Taxawa tesnikishii.</title>
        <authorList>
            <person name="Kurbessoian T."/>
            <person name="Stajich J.E."/>
        </authorList>
    </citation>
    <scope>NUCLEOTIDE SEQUENCE</scope>
    <source>
        <strain evidence="11">TK_41</strain>
    </source>
</reference>